<feature type="transmembrane region" description="Helical" evidence="10">
    <location>
        <begin position="420"/>
        <end position="439"/>
    </location>
</feature>
<dbReference type="InterPro" id="IPR032974">
    <property type="entry name" value="Polypren_kinase"/>
</dbReference>
<evidence type="ECO:0000256" key="10">
    <source>
        <dbReference type="SAM" id="Phobius"/>
    </source>
</evidence>
<evidence type="ECO:0000256" key="3">
    <source>
        <dbReference type="ARBA" id="ARBA00012132"/>
    </source>
</evidence>
<keyword evidence="9 10" id="KW-0472">Membrane</keyword>
<accession>A0A9W7Y015</accession>
<feature type="transmembrane region" description="Helical" evidence="10">
    <location>
        <begin position="279"/>
        <end position="311"/>
    </location>
</feature>
<feature type="transmembrane region" description="Helical" evidence="10">
    <location>
        <begin position="354"/>
        <end position="373"/>
    </location>
</feature>
<dbReference type="PANTHER" id="PTHR13205:SF15">
    <property type="entry name" value="DOLICHOL KINASE"/>
    <property type="match status" value="1"/>
</dbReference>
<dbReference type="AlphaFoldDB" id="A0A9W7Y015"/>
<gene>
    <name evidence="11" type="primary">SEC59</name>
    <name evidence="11" type="ORF">LPJ53_004017</name>
</gene>
<feature type="transmembrane region" description="Helical" evidence="10">
    <location>
        <begin position="39"/>
        <end position="57"/>
    </location>
</feature>
<evidence type="ECO:0000256" key="9">
    <source>
        <dbReference type="ARBA" id="ARBA00023136"/>
    </source>
</evidence>
<feature type="transmembrane region" description="Helical" evidence="10">
    <location>
        <begin position="15"/>
        <end position="33"/>
    </location>
</feature>
<dbReference type="OrthoDB" id="377083at2759"/>
<feature type="transmembrane region" description="Helical" evidence="10">
    <location>
        <begin position="531"/>
        <end position="548"/>
    </location>
</feature>
<evidence type="ECO:0000256" key="5">
    <source>
        <dbReference type="ARBA" id="ARBA00022692"/>
    </source>
</evidence>
<evidence type="ECO:0000256" key="6">
    <source>
        <dbReference type="ARBA" id="ARBA00022777"/>
    </source>
</evidence>
<dbReference type="PANTHER" id="PTHR13205">
    <property type="entry name" value="TRANSMEMBRANE PROTEIN 15-RELATED"/>
    <property type="match status" value="1"/>
</dbReference>
<organism evidence="11 12">
    <name type="scientific">Coemansia erecta</name>
    <dbReference type="NCBI Taxonomy" id="147472"/>
    <lineage>
        <taxon>Eukaryota</taxon>
        <taxon>Fungi</taxon>
        <taxon>Fungi incertae sedis</taxon>
        <taxon>Zoopagomycota</taxon>
        <taxon>Kickxellomycotina</taxon>
        <taxon>Kickxellomycetes</taxon>
        <taxon>Kickxellales</taxon>
        <taxon>Kickxellaceae</taxon>
        <taxon>Coemansia</taxon>
    </lineage>
</organism>
<feature type="transmembrane region" description="Helical" evidence="10">
    <location>
        <begin position="133"/>
        <end position="151"/>
    </location>
</feature>
<dbReference type="GO" id="GO:0043048">
    <property type="term" value="P:dolichyl monophosphate biosynthetic process"/>
    <property type="evidence" value="ECO:0007669"/>
    <property type="project" value="TreeGrafter"/>
</dbReference>
<feature type="transmembrane region" description="Helical" evidence="10">
    <location>
        <begin position="192"/>
        <end position="211"/>
    </location>
</feature>
<feature type="transmembrane region" description="Helical" evidence="10">
    <location>
        <begin position="107"/>
        <end position="126"/>
    </location>
</feature>
<feature type="transmembrane region" description="Helical" evidence="10">
    <location>
        <begin position="482"/>
        <end position="499"/>
    </location>
</feature>
<dbReference type="Proteomes" id="UP001149813">
    <property type="component" value="Unassembled WGS sequence"/>
</dbReference>
<dbReference type="GO" id="GO:0004168">
    <property type="term" value="F:dolichol kinase activity"/>
    <property type="evidence" value="ECO:0007669"/>
    <property type="project" value="UniProtKB-EC"/>
</dbReference>
<keyword evidence="4" id="KW-0808">Transferase</keyword>
<evidence type="ECO:0000313" key="12">
    <source>
        <dbReference type="Proteomes" id="UP001149813"/>
    </source>
</evidence>
<evidence type="ECO:0000256" key="7">
    <source>
        <dbReference type="ARBA" id="ARBA00022824"/>
    </source>
</evidence>
<sequence length="560" mass="59956">MVTLENGAGGRLARLYYEACIPASLMIVAAWNYGVHKGGRSWATSAVAIALAVYTLWMQRPRKFSGIHLGLEGKIRAGTDDGAVWGVLLVPLVLFAKSADDNYKFEWLISLSLSMSLLLSLVARTVYHIWKPVLLFLTLWISGSVMLVHGMDMFGGSVLLPTVLFMLASLMTVLNINVIIDLLPESLTFGEAAIGAQSLILVAMDLGARTFTRGSSIEAVCLEAAVIGLVFLAMSLSFAFRYRHKMGKYIEPAVFGGISLLFVWLVLALVKFATKKSPVAWVLGTVVLGSTTNLALLGYWAVILSLAALLYQRAGPDSDAESKFWLHVRRKSYHGLATLLFAPGILYARQLLYLGFTVALACFVLAECLRALRIHPWSSVIDQFLRRFTDHRDAGAIVTSHFFLLFGCALPVWLGGTSGVACLAGVLTLGIADTAASLVGTRFGRHRWPGSPKTVEGSAAFAASLCVAAGIAYAAGAGEKCGPIGLLVLCAVLAALEALTTQNDNLVVPLTMYAAMHVALSSGSWHTGSALLVALAWAAPTVFGGRNWRLSKKRGGMLSG</sequence>
<comment type="similarity">
    <text evidence="2">Belongs to the polyprenol kinase family.</text>
</comment>
<keyword evidence="12" id="KW-1185">Reference proteome</keyword>
<evidence type="ECO:0000256" key="4">
    <source>
        <dbReference type="ARBA" id="ARBA00022679"/>
    </source>
</evidence>
<feature type="transmembrane region" description="Helical" evidence="10">
    <location>
        <begin position="252"/>
        <end position="273"/>
    </location>
</feature>
<evidence type="ECO:0000256" key="8">
    <source>
        <dbReference type="ARBA" id="ARBA00022989"/>
    </source>
</evidence>
<evidence type="ECO:0000313" key="11">
    <source>
        <dbReference type="EMBL" id="KAJ1721457.1"/>
    </source>
</evidence>
<keyword evidence="8 10" id="KW-1133">Transmembrane helix</keyword>
<keyword evidence="5 10" id="KW-0812">Transmembrane</keyword>
<name>A0A9W7Y015_9FUNG</name>
<comment type="subcellular location">
    <subcellularLocation>
        <location evidence="1">Endoplasmic reticulum membrane</location>
        <topology evidence="1">Multi-pass membrane protein</topology>
    </subcellularLocation>
</comment>
<evidence type="ECO:0000256" key="2">
    <source>
        <dbReference type="ARBA" id="ARBA00010794"/>
    </source>
</evidence>
<dbReference type="GO" id="GO:0005789">
    <property type="term" value="C:endoplasmic reticulum membrane"/>
    <property type="evidence" value="ECO:0007669"/>
    <property type="project" value="UniProtKB-SubCell"/>
</dbReference>
<reference evidence="11" key="1">
    <citation type="submission" date="2022-07" db="EMBL/GenBank/DDBJ databases">
        <title>Phylogenomic reconstructions and comparative analyses of Kickxellomycotina fungi.</title>
        <authorList>
            <person name="Reynolds N.K."/>
            <person name="Stajich J.E."/>
            <person name="Barry K."/>
            <person name="Grigoriev I.V."/>
            <person name="Crous P."/>
            <person name="Smith M.E."/>
        </authorList>
    </citation>
    <scope>NUCLEOTIDE SEQUENCE</scope>
    <source>
        <strain evidence="11">NBRC 32514</strain>
    </source>
</reference>
<protein>
    <recommendedName>
        <fullName evidence="3">dolichol kinase</fullName>
        <ecNumber evidence="3">2.7.1.108</ecNumber>
    </recommendedName>
</protein>
<comment type="caution">
    <text evidence="11">The sequence shown here is derived from an EMBL/GenBank/DDBJ whole genome shotgun (WGS) entry which is preliminary data.</text>
</comment>
<dbReference type="EMBL" id="JANBOJ010000170">
    <property type="protein sequence ID" value="KAJ1721457.1"/>
    <property type="molecule type" value="Genomic_DNA"/>
</dbReference>
<evidence type="ECO:0000256" key="1">
    <source>
        <dbReference type="ARBA" id="ARBA00004477"/>
    </source>
</evidence>
<feature type="transmembrane region" description="Helical" evidence="10">
    <location>
        <begin position="217"/>
        <end position="240"/>
    </location>
</feature>
<feature type="transmembrane region" description="Helical" evidence="10">
    <location>
        <begin position="394"/>
        <end position="414"/>
    </location>
</feature>
<dbReference type="EC" id="2.7.1.108" evidence="3"/>
<proteinExistence type="inferred from homology"/>
<feature type="transmembrane region" description="Helical" evidence="10">
    <location>
        <begin position="157"/>
        <end position="180"/>
    </location>
</feature>
<feature type="transmembrane region" description="Helical" evidence="10">
    <location>
        <begin position="459"/>
        <end position="476"/>
    </location>
</feature>
<keyword evidence="7" id="KW-0256">Endoplasmic reticulum</keyword>
<keyword evidence="6 11" id="KW-0418">Kinase</keyword>